<dbReference type="EMBL" id="MT144186">
    <property type="protein sequence ID" value="QJA50287.1"/>
    <property type="molecule type" value="Genomic_DNA"/>
</dbReference>
<evidence type="ECO:0000313" key="3">
    <source>
        <dbReference type="EMBL" id="QJH97194.1"/>
    </source>
</evidence>
<reference evidence="2" key="1">
    <citation type="submission" date="2020-03" db="EMBL/GenBank/DDBJ databases">
        <title>The deep terrestrial virosphere.</title>
        <authorList>
            <person name="Holmfeldt K."/>
            <person name="Nilsson E."/>
            <person name="Simone D."/>
            <person name="Lopez-Fernandez M."/>
            <person name="Wu X."/>
            <person name="de Brujin I."/>
            <person name="Lundin D."/>
            <person name="Andersson A."/>
            <person name="Bertilsson S."/>
            <person name="Dopson M."/>
        </authorList>
    </citation>
    <scope>NUCLEOTIDE SEQUENCE</scope>
    <source>
        <strain evidence="2">TM448A01694</strain>
        <strain evidence="3">TM448B00948</strain>
    </source>
</reference>
<organism evidence="2">
    <name type="scientific">viral metagenome</name>
    <dbReference type="NCBI Taxonomy" id="1070528"/>
    <lineage>
        <taxon>unclassified sequences</taxon>
        <taxon>metagenomes</taxon>
        <taxon>organismal metagenomes</taxon>
    </lineage>
</organism>
<feature type="transmembrane region" description="Helical" evidence="1">
    <location>
        <begin position="6"/>
        <end position="23"/>
    </location>
</feature>
<evidence type="ECO:0000256" key="1">
    <source>
        <dbReference type="SAM" id="Phobius"/>
    </source>
</evidence>
<accession>A0A6H1ZSJ7</accession>
<dbReference type="AlphaFoldDB" id="A0A6H1ZSJ7"/>
<proteinExistence type="predicted"/>
<keyword evidence="1" id="KW-1133">Transmembrane helix</keyword>
<dbReference type="EMBL" id="MT144677">
    <property type="protein sequence ID" value="QJH97194.1"/>
    <property type="molecule type" value="Genomic_DNA"/>
</dbReference>
<keyword evidence="1" id="KW-0472">Membrane</keyword>
<evidence type="ECO:0000313" key="2">
    <source>
        <dbReference type="EMBL" id="QJA50287.1"/>
    </source>
</evidence>
<keyword evidence="1" id="KW-0812">Transmembrane</keyword>
<gene>
    <name evidence="2" type="ORF">TM448A01694_0001</name>
    <name evidence="3" type="ORF">TM448B00948_0004</name>
</gene>
<name>A0A6H1ZSJ7_9ZZZZ</name>
<protein>
    <submittedName>
        <fullName evidence="2">Uncharacterized protein</fullName>
    </submittedName>
</protein>
<sequence>MQEYFIISYLLTLFLGVIIHKNTTDTFDMSSFQYYHVDLWKIETDKNGNDIYWYKLEFPPP</sequence>